<evidence type="ECO:0000313" key="11">
    <source>
        <dbReference type="Proteomes" id="UP000188273"/>
    </source>
</evidence>
<evidence type="ECO:0000256" key="3">
    <source>
        <dbReference type="ARBA" id="ARBA00022679"/>
    </source>
</evidence>
<dbReference type="EMBL" id="CP019633">
    <property type="protein sequence ID" value="AQQ09989.1"/>
    <property type="molecule type" value="Genomic_DNA"/>
</dbReference>
<dbReference type="Proteomes" id="UP000188273">
    <property type="component" value="Chromosome"/>
</dbReference>
<comment type="function">
    <text evidence="7">Catalyzes the N-acylation of UDP-3-O-acylglucosamine using 3-hydroxyacyl-ACP as the acyl donor. Is involved in the biosynthesis of lipid A, a phosphorylated glycolipid that anchors the lipopolysaccharide to the outer membrane of the cell.</text>
</comment>
<comment type="catalytic activity">
    <reaction evidence="7">
        <text>a UDP-3-O-[(3R)-3-hydroxyacyl]-alpha-D-glucosamine + a (3R)-hydroxyacyl-[ACP] = a UDP-2-N,3-O-bis[(3R)-3-hydroxyacyl]-alpha-D-glucosamine + holo-[ACP] + H(+)</text>
        <dbReference type="Rhea" id="RHEA:53836"/>
        <dbReference type="Rhea" id="RHEA-COMP:9685"/>
        <dbReference type="Rhea" id="RHEA-COMP:9945"/>
        <dbReference type="ChEBI" id="CHEBI:15378"/>
        <dbReference type="ChEBI" id="CHEBI:64479"/>
        <dbReference type="ChEBI" id="CHEBI:78827"/>
        <dbReference type="ChEBI" id="CHEBI:137740"/>
        <dbReference type="ChEBI" id="CHEBI:137748"/>
        <dbReference type="EC" id="2.3.1.191"/>
    </reaction>
</comment>
<comment type="subunit">
    <text evidence="7">Homotrimer.</text>
</comment>
<dbReference type="AlphaFoldDB" id="A0A1Q2HR95"/>
<dbReference type="GO" id="GO:0103118">
    <property type="term" value="F:UDP-3-O-[(3R)-3-hydroxyacyl]-glucosamine N-acyltransferase activity"/>
    <property type="evidence" value="ECO:0007669"/>
    <property type="project" value="UniProtKB-EC"/>
</dbReference>
<dbReference type="SUPFAM" id="SSF51161">
    <property type="entry name" value="Trimeric LpxA-like enzymes"/>
    <property type="match status" value="1"/>
</dbReference>
<protein>
    <recommendedName>
        <fullName evidence="7">UDP-3-O-acylglucosamine N-acyltransferase</fullName>
        <ecNumber evidence="7">2.3.1.191</ecNumber>
    </recommendedName>
</protein>
<evidence type="ECO:0000259" key="8">
    <source>
        <dbReference type="Pfam" id="PF04613"/>
    </source>
</evidence>
<dbReference type="PROSITE" id="PS00101">
    <property type="entry name" value="HEXAPEP_TRANSFERASES"/>
    <property type="match status" value="1"/>
</dbReference>
<proteinExistence type="inferred from homology"/>
<name>A0A1Q2HR95_9BACT</name>
<dbReference type="STRING" id="1940790.L21SP3_01811"/>
<keyword evidence="1 7" id="KW-0444">Lipid biosynthesis</keyword>
<dbReference type="PANTHER" id="PTHR43378">
    <property type="entry name" value="UDP-3-O-ACYLGLUCOSAMINE N-ACYLTRANSFERASE"/>
    <property type="match status" value="1"/>
</dbReference>
<dbReference type="CDD" id="cd03352">
    <property type="entry name" value="LbH_LpxD"/>
    <property type="match status" value="1"/>
</dbReference>
<keyword evidence="3 7" id="KW-0808">Transferase</keyword>
<dbReference type="GO" id="GO:0016410">
    <property type="term" value="F:N-acyltransferase activity"/>
    <property type="evidence" value="ECO:0007669"/>
    <property type="project" value="InterPro"/>
</dbReference>
<dbReference type="OrthoDB" id="9784739at2"/>
<dbReference type="UniPathway" id="UPA00973"/>
<sequence length="345" mass="37496">MQKYTVQQLADRFGCEVRGDPETIIHTAAPIQEAGEGAVTFLSNRKYFKFLKDTKADAVILEEELETNARAQLICSSPYYAFCRIVEFIFGHRKHRAPSISERAFISESAEIGSGCTIYENVFIDENAVIGEGCVLYPGAFVGRETQLGEGCILYPNAVVFEECRIGSRVILQSNCSVGQDGFGFAENDGFHHKIPHIKSVILGDDVEIGANSAVERGSLRDTTIGDCAKIGDCVVIGHGARIGRGCMLVPQVGIAGTAELGQYCVLGGQSAVVGHIKVGNQVMVGGKSAIMDDIPDGKRVIGQPALEENEAKRMYVSLPKVPKMRKQIRQLEKRIKALEAGREE</sequence>
<evidence type="ECO:0000313" key="10">
    <source>
        <dbReference type="EMBL" id="AQQ09989.1"/>
    </source>
</evidence>
<reference evidence="11" key="1">
    <citation type="submission" date="2017-02" db="EMBL/GenBank/DDBJ databases">
        <title>Comparative genomics and description of representatives of a novel lineage of planctomycetes thriving in anoxic sediments.</title>
        <authorList>
            <person name="Spring S."/>
            <person name="Bunk B."/>
            <person name="Sproer C."/>
            <person name="Klenk H.-P."/>
        </authorList>
    </citation>
    <scope>NUCLEOTIDE SEQUENCE [LARGE SCALE GENOMIC DNA]</scope>
    <source>
        <strain evidence="11">L21-RPul-D3</strain>
    </source>
</reference>
<dbReference type="Gene3D" id="2.160.10.10">
    <property type="entry name" value="Hexapeptide repeat proteins"/>
    <property type="match status" value="1"/>
</dbReference>
<keyword evidence="4 7" id="KW-0677">Repeat</keyword>
<evidence type="ECO:0000256" key="4">
    <source>
        <dbReference type="ARBA" id="ARBA00022737"/>
    </source>
</evidence>
<comment type="pathway">
    <text evidence="7">Bacterial outer membrane biogenesis; LPS lipid A biosynthesis.</text>
</comment>
<dbReference type="GO" id="GO:0016020">
    <property type="term" value="C:membrane"/>
    <property type="evidence" value="ECO:0007669"/>
    <property type="project" value="GOC"/>
</dbReference>
<comment type="similarity">
    <text evidence="7">Belongs to the transferase hexapeptide repeat family. LpxD subfamily.</text>
</comment>
<dbReference type="HAMAP" id="MF_00523">
    <property type="entry name" value="LpxD"/>
    <property type="match status" value="1"/>
</dbReference>
<evidence type="ECO:0000256" key="6">
    <source>
        <dbReference type="ARBA" id="ARBA00023315"/>
    </source>
</evidence>
<accession>A0A1Q2HR95</accession>
<dbReference type="Pfam" id="PF00132">
    <property type="entry name" value="Hexapep"/>
    <property type="match status" value="1"/>
</dbReference>
<keyword evidence="5 7" id="KW-0443">Lipid metabolism</keyword>
<dbReference type="InterPro" id="IPR056729">
    <property type="entry name" value="GMPPB_C"/>
</dbReference>
<dbReference type="InterPro" id="IPR001451">
    <property type="entry name" value="Hexapep"/>
</dbReference>
<dbReference type="Pfam" id="PF25087">
    <property type="entry name" value="GMPPB_C"/>
    <property type="match status" value="1"/>
</dbReference>
<dbReference type="NCBIfam" id="NF002060">
    <property type="entry name" value="PRK00892.1"/>
    <property type="match status" value="1"/>
</dbReference>
<organism evidence="10 11">
    <name type="scientific">Sedimentisphaera cyanobacteriorum</name>
    <dbReference type="NCBI Taxonomy" id="1940790"/>
    <lineage>
        <taxon>Bacteria</taxon>
        <taxon>Pseudomonadati</taxon>
        <taxon>Planctomycetota</taxon>
        <taxon>Phycisphaerae</taxon>
        <taxon>Sedimentisphaerales</taxon>
        <taxon>Sedimentisphaeraceae</taxon>
        <taxon>Sedimentisphaera</taxon>
    </lineage>
</organism>
<dbReference type="InterPro" id="IPR011004">
    <property type="entry name" value="Trimer_LpxA-like_sf"/>
</dbReference>
<evidence type="ECO:0000256" key="1">
    <source>
        <dbReference type="ARBA" id="ARBA00022516"/>
    </source>
</evidence>
<keyword evidence="11" id="KW-1185">Reference proteome</keyword>
<feature type="domain" description="Mannose-1-phosphate guanyltransferase C-terminal" evidence="9">
    <location>
        <begin position="101"/>
        <end position="216"/>
    </location>
</feature>
<feature type="domain" description="UDP-3-O-[3-hydroxymyristoyl] glucosamine N-acyltransferase non-repeat region" evidence="8">
    <location>
        <begin position="24"/>
        <end position="87"/>
    </location>
</feature>
<dbReference type="GO" id="GO:0009245">
    <property type="term" value="P:lipid A biosynthetic process"/>
    <property type="evidence" value="ECO:0007669"/>
    <property type="project" value="UniProtKB-UniRule"/>
</dbReference>
<dbReference type="Gene3D" id="3.40.1390.10">
    <property type="entry name" value="MurE/MurF, N-terminal domain"/>
    <property type="match status" value="1"/>
</dbReference>
<dbReference type="NCBIfam" id="TIGR01853">
    <property type="entry name" value="lipid_A_lpxD"/>
    <property type="match status" value="1"/>
</dbReference>
<dbReference type="RefSeq" id="WP_077540808.1">
    <property type="nucleotide sequence ID" value="NZ_CP019633.1"/>
</dbReference>
<dbReference type="InterPro" id="IPR018357">
    <property type="entry name" value="Hexapep_transf_CS"/>
</dbReference>
<keyword evidence="6 7" id="KW-0012">Acyltransferase</keyword>
<evidence type="ECO:0000256" key="5">
    <source>
        <dbReference type="ARBA" id="ARBA00023098"/>
    </source>
</evidence>
<dbReference type="InterPro" id="IPR007691">
    <property type="entry name" value="LpxD"/>
</dbReference>
<evidence type="ECO:0000256" key="2">
    <source>
        <dbReference type="ARBA" id="ARBA00022556"/>
    </source>
</evidence>
<dbReference type="PANTHER" id="PTHR43378:SF2">
    <property type="entry name" value="UDP-3-O-ACYLGLUCOSAMINE N-ACYLTRANSFERASE 1, MITOCHONDRIAL-RELATED"/>
    <property type="match status" value="1"/>
</dbReference>
<dbReference type="EC" id="2.3.1.191" evidence="7"/>
<dbReference type="KEGG" id="pbu:L21SP3_01811"/>
<evidence type="ECO:0000256" key="7">
    <source>
        <dbReference type="HAMAP-Rule" id="MF_00523"/>
    </source>
</evidence>
<dbReference type="InterPro" id="IPR020573">
    <property type="entry name" value="UDP_GlcNAc_AcTrfase_non-rep"/>
</dbReference>
<gene>
    <name evidence="10" type="primary">lpxD_2</name>
    <name evidence="7" type="synonym">lpxD</name>
    <name evidence="10" type="ORF">L21SP3_01811</name>
</gene>
<evidence type="ECO:0000259" key="9">
    <source>
        <dbReference type="Pfam" id="PF25087"/>
    </source>
</evidence>
<dbReference type="Pfam" id="PF04613">
    <property type="entry name" value="LpxD"/>
    <property type="match status" value="1"/>
</dbReference>
<feature type="active site" description="Proton acceptor" evidence="7">
    <location>
        <position position="239"/>
    </location>
</feature>
<keyword evidence="2 7" id="KW-0441">Lipid A biosynthesis</keyword>